<dbReference type="GO" id="GO:0016787">
    <property type="term" value="F:hydrolase activity"/>
    <property type="evidence" value="ECO:0007669"/>
    <property type="project" value="UniProtKB-KW"/>
</dbReference>
<dbReference type="InterPro" id="IPR023296">
    <property type="entry name" value="Glyco_hydro_beta-prop_sf"/>
</dbReference>
<dbReference type="InterPro" id="IPR035992">
    <property type="entry name" value="Ricin_B-like_lectins"/>
</dbReference>
<sequence>MRVFLFWVFLFAINEIIKAQNVTFRPGQIWNDTSGKAINVHAGYIVYEDGYYYWIGDSRTGNECNGVGCYRSKDLYNWTNRGLIIPLSGKISEDNWDLAKGRNLYRPKILYNELTKKWIIWAVWENMEVTITKSCRLVSDHMEGDYDLYDISCVNGILSRDYTLFKDDTDGRVYFIGAVNTNADILGVQLNDDYLDGTSNASIILDGVKYEAPAIFKMYDMYFGLFSGCTYWKPNRSRWAYSYNMLEGWSYERVFTDVTGSGIEFCVDDVKGTTYDSQSAFVFKVGGDDQKLVYVGDRWDENNLESSKQVWLPISMRSGYPTIHWYDEWDLSIFDNMYRFKRTKFIEDKRQYFLLDRNSNRFVSRSKSSFLLENDGNTNLCFTFYATDDPYVYKLKDNKTGQYVESVFGTLRLSEENDKTTQLWTFLLQEDGTYKIKNNVGEYYLAISGSSTFVGSTIYLGREKDARCFGVYFDSKIYPEDEEAALFTKDYRQNNLVLIKEQEKHITNLQVMKKGVDEVFTLYYDEKSSRINVISQEPIKAQLALYNYKYTKP</sequence>
<keyword evidence="1" id="KW-0378">Hydrolase</keyword>
<dbReference type="Gene3D" id="2.80.10.50">
    <property type="match status" value="1"/>
</dbReference>
<dbReference type="CDD" id="cd08985">
    <property type="entry name" value="GH43_CtGH43-like"/>
    <property type="match status" value="1"/>
</dbReference>
<dbReference type="RefSeq" id="WP_130059423.1">
    <property type="nucleotide sequence ID" value="NZ_JADNPJ010000013.1"/>
</dbReference>
<evidence type="ECO:0000313" key="1">
    <source>
        <dbReference type="EMBL" id="KAA3761975.1"/>
    </source>
</evidence>
<dbReference type="AlphaFoldDB" id="A0A7J4XGC6"/>
<proteinExistence type="predicted"/>
<accession>A0A7J4XGC6</accession>
<dbReference type="Proteomes" id="UP000422221">
    <property type="component" value="Unassembled WGS sequence"/>
</dbReference>
<dbReference type="SUPFAM" id="SSF50370">
    <property type="entry name" value="Ricin B-like lectins"/>
    <property type="match status" value="1"/>
</dbReference>
<organism evidence="1 2">
    <name type="scientific">Bacteroides salyersiae</name>
    <dbReference type="NCBI Taxonomy" id="291644"/>
    <lineage>
        <taxon>Bacteria</taxon>
        <taxon>Pseudomonadati</taxon>
        <taxon>Bacteroidota</taxon>
        <taxon>Bacteroidia</taxon>
        <taxon>Bacteroidales</taxon>
        <taxon>Bacteroidaceae</taxon>
        <taxon>Bacteroides</taxon>
    </lineage>
</organism>
<dbReference type="SUPFAM" id="SSF75005">
    <property type="entry name" value="Arabinanase/levansucrase/invertase"/>
    <property type="match status" value="1"/>
</dbReference>
<dbReference type="CDD" id="cd00161">
    <property type="entry name" value="beta-trefoil_Ricin-like"/>
    <property type="match status" value="1"/>
</dbReference>
<comment type="caution">
    <text evidence="1">The sequence shown here is derived from an EMBL/GenBank/DDBJ whole genome shotgun (WGS) entry which is preliminary data.</text>
</comment>
<dbReference type="PANTHER" id="PTHR22925:SF3">
    <property type="entry name" value="GLYCOSYL HYDROLASE FAMILY PROTEIN 43"/>
    <property type="match status" value="1"/>
</dbReference>
<dbReference type="PANTHER" id="PTHR22925">
    <property type="entry name" value="GLYCOSYL HYDROLASE 43 FAMILY MEMBER"/>
    <property type="match status" value="1"/>
</dbReference>
<gene>
    <name evidence="1" type="ORF">F3F73_15760</name>
</gene>
<reference evidence="1 2" key="1">
    <citation type="journal article" date="2019" name="Nat. Med.">
        <title>A library of human gut bacterial isolates paired with longitudinal multiomics data enables mechanistic microbiome research.</title>
        <authorList>
            <person name="Poyet M."/>
            <person name="Groussin M."/>
            <person name="Gibbons S.M."/>
            <person name="Avila-Pacheco J."/>
            <person name="Jiang X."/>
            <person name="Kearney S.M."/>
            <person name="Perrotta A.R."/>
            <person name="Berdy B."/>
            <person name="Zhao S."/>
            <person name="Lieberman T.D."/>
            <person name="Swanson P.K."/>
            <person name="Smith M."/>
            <person name="Roesemann S."/>
            <person name="Alexander J.E."/>
            <person name="Rich S.A."/>
            <person name="Livny J."/>
            <person name="Vlamakis H."/>
            <person name="Clish C."/>
            <person name="Bullock K."/>
            <person name="Deik A."/>
            <person name="Scott J."/>
            <person name="Pierce K.A."/>
            <person name="Xavier R.J."/>
            <person name="Alm E.J."/>
        </authorList>
    </citation>
    <scope>NUCLEOTIDE SEQUENCE [LARGE SCALE GENOMIC DNA]</scope>
    <source>
        <strain evidence="1 2">BIOML-A10</strain>
    </source>
</reference>
<dbReference type="EMBL" id="VWMK01000016">
    <property type="protein sequence ID" value="KAA3761975.1"/>
    <property type="molecule type" value="Genomic_DNA"/>
</dbReference>
<evidence type="ECO:0000313" key="2">
    <source>
        <dbReference type="Proteomes" id="UP000422221"/>
    </source>
</evidence>
<protein>
    <submittedName>
        <fullName evidence="1">Family 43 glycosylhydrolase</fullName>
    </submittedName>
</protein>
<name>A0A7J4XGC6_9BACE</name>
<dbReference type="Gene3D" id="2.115.10.20">
    <property type="entry name" value="Glycosyl hydrolase domain, family 43"/>
    <property type="match status" value="1"/>
</dbReference>